<proteinExistence type="predicted"/>
<dbReference type="EMBL" id="VIWT01000002">
    <property type="protein sequence ID" value="TWF91185.1"/>
    <property type="molecule type" value="Genomic_DNA"/>
</dbReference>
<dbReference type="GO" id="GO:0016740">
    <property type="term" value="F:transferase activity"/>
    <property type="evidence" value="ECO:0007669"/>
    <property type="project" value="UniProtKB-KW"/>
</dbReference>
<keyword evidence="4" id="KW-1185">Reference proteome</keyword>
<evidence type="ECO:0000313" key="4">
    <source>
        <dbReference type="Proteomes" id="UP000317940"/>
    </source>
</evidence>
<dbReference type="SUPFAM" id="SSF51569">
    <property type="entry name" value="Aldolase"/>
    <property type="match status" value="1"/>
</dbReference>
<dbReference type="OrthoDB" id="9803573at2"/>
<sequence length="310" mass="32733">MSIVNIDVTLRDGGYRNGFNFPLDYALRHAALSVEAGFDWVEIAYRKGSLLPIPNIGLTGRGDDEFIAAVAREIGPDRVAMILHPKNITEHDLPAMYAAGARLVRIILPAEGYGPGLEYIRQAKETGYTVGVNFARISQWSGRGIVEVATAATDAGAEFVYLADSNGSLSPVDTTDLTTLTKSVTGGPVGLHAHNNLGLALSNAISAVAAGATWMDSSIQGMGKGPGNLIAEQWLAHLDRTGTAATPLHLGHALELAELLLATVPEGTPSLPLPDLVLGRYDLPVEHRKDVVGGSHHDGIATARILATVR</sequence>
<dbReference type="PANTHER" id="PTHR42880">
    <property type="entry name" value="HOMOCITRATE SYNTHASE"/>
    <property type="match status" value="1"/>
</dbReference>
<dbReference type="PROSITE" id="PS50991">
    <property type="entry name" value="PYR_CT"/>
    <property type="match status" value="1"/>
</dbReference>
<comment type="caution">
    <text evidence="3">The sequence shown here is derived from an EMBL/GenBank/DDBJ whole genome shotgun (WGS) entry which is preliminary data.</text>
</comment>
<gene>
    <name evidence="3" type="ORF">FHX73_12297</name>
</gene>
<dbReference type="AlphaFoldDB" id="A0A561TVP9"/>
<dbReference type="Gene3D" id="3.20.20.70">
    <property type="entry name" value="Aldolase class I"/>
    <property type="match status" value="1"/>
</dbReference>
<organism evidence="3 4">
    <name type="scientific">Kitasatospora viridis</name>
    <dbReference type="NCBI Taxonomy" id="281105"/>
    <lineage>
        <taxon>Bacteria</taxon>
        <taxon>Bacillati</taxon>
        <taxon>Actinomycetota</taxon>
        <taxon>Actinomycetes</taxon>
        <taxon>Kitasatosporales</taxon>
        <taxon>Streptomycetaceae</taxon>
        <taxon>Kitasatospora</taxon>
    </lineage>
</organism>
<feature type="domain" description="Pyruvate carboxyltransferase" evidence="2">
    <location>
        <begin position="3"/>
        <end position="254"/>
    </location>
</feature>
<evidence type="ECO:0000256" key="1">
    <source>
        <dbReference type="ARBA" id="ARBA00022679"/>
    </source>
</evidence>
<dbReference type="InterPro" id="IPR000891">
    <property type="entry name" value="PYR_CT"/>
</dbReference>
<evidence type="ECO:0000313" key="3">
    <source>
        <dbReference type="EMBL" id="TWF91185.1"/>
    </source>
</evidence>
<dbReference type="RefSeq" id="WP_145908806.1">
    <property type="nucleotide sequence ID" value="NZ_BAAAMZ010000033.1"/>
</dbReference>
<evidence type="ECO:0000259" key="2">
    <source>
        <dbReference type="PROSITE" id="PS50991"/>
    </source>
</evidence>
<dbReference type="InterPro" id="IPR013785">
    <property type="entry name" value="Aldolase_TIM"/>
</dbReference>
<name>A0A561TVP9_9ACTN</name>
<keyword evidence="1" id="KW-0808">Transferase</keyword>
<accession>A0A561TVP9</accession>
<dbReference type="Pfam" id="PF00682">
    <property type="entry name" value="HMGL-like"/>
    <property type="match status" value="1"/>
</dbReference>
<reference evidence="3 4" key="1">
    <citation type="submission" date="2019-06" db="EMBL/GenBank/DDBJ databases">
        <title>Sequencing the genomes of 1000 actinobacteria strains.</title>
        <authorList>
            <person name="Klenk H.-P."/>
        </authorList>
    </citation>
    <scope>NUCLEOTIDE SEQUENCE [LARGE SCALE GENOMIC DNA]</scope>
    <source>
        <strain evidence="3 4">DSM 44826</strain>
    </source>
</reference>
<dbReference type="Proteomes" id="UP000317940">
    <property type="component" value="Unassembled WGS sequence"/>
</dbReference>
<dbReference type="PANTHER" id="PTHR42880:SF1">
    <property type="entry name" value="ISOPROPYLMALATE_HOMOCITRATE_CITRAMALATE SYNTHASE FAMILY PROTEIN"/>
    <property type="match status" value="1"/>
</dbReference>
<protein>
    <submittedName>
        <fullName evidence="3">4-hydroxy 2-oxovalerate aldolase</fullName>
    </submittedName>
</protein>